<feature type="domain" description="N-acetyltransferase" evidence="1">
    <location>
        <begin position="4"/>
        <end position="155"/>
    </location>
</feature>
<gene>
    <name evidence="2" type="ORF">H9786_14440</name>
</gene>
<dbReference type="AlphaFoldDB" id="A0A9D2LFK3"/>
<dbReference type="Pfam" id="PF00583">
    <property type="entry name" value="Acetyltransf_1"/>
    <property type="match status" value="1"/>
</dbReference>
<reference evidence="2" key="1">
    <citation type="journal article" date="2021" name="PeerJ">
        <title>Extensive microbial diversity within the chicken gut microbiome revealed by metagenomics and culture.</title>
        <authorList>
            <person name="Gilroy R."/>
            <person name="Ravi A."/>
            <person name="Getino M."/>
            <person name="Pursley I."/>
            <person name="Horton D.L."/>
            <person name="Alikhan N.F."/>
            <person name="Baker D."/>
            <person name="Gharbi K."/>
            <person name="Hall N."/>
            <person name="Watson M."/>
            <person name="Adriaenssens E.M."/>
            <person name="Foster-Nyarko E."/>
            <person name="Jarju S."/>
            <person name="Secka A."/>
            <person name="Antonio M."/>
            <person name="Oren A."/>
            <person name="Chaudhuri R.R."/>
            <person name="La Ragione R."/>
            <person name="Hildebrand F."/>
            <person name="Pallen M.J."/>
        </authorList>
    </citation>
    <scope>NUCLEOTIDE SEQUENCE</scope>
    <source>
        <strain evidence="2">ChiHjej13B12-24818</strain>
    </source>
</reference>
<dbReference type="InterPro" id="IPR016181">
    <property type="entry name" value="Acyl_CoA_acyltransferase"/>
</dbReference>
<comment type="caution">
    <text evidence="2">The sequence shown here is derived from an EMBL/GenBank/DDBJ whole genome shotgun (WGS) entry which is preliminary data.</text>
</comment>
<dbReference type="GO" id="GO:0016747">
    <property type="term" value="F:acyltransferase activity, transferring groups other than amino-acyl groups"/>
    <property type="evidence" value="ECO:0007669"/>
    <property type="project" value="InterPro"/>
</dbReference>
<dbReference type="Proteomes" id="UP000823823">
    <property type="component" value="Unassembled WGS sequence"/>
</dbReference>
<dbReference type="EMBL" id="DWZH01000109">
    <property type="protein sequence ID" value="HJB11694.1"/>
    <property type="molecule type" value="Genomic_DNA"/>
</dbReference>
<organism evidence="2 3">
    <name type="scientific">Candidatus Brachybacterium merdavium</name>
    <dbReference type="NCBI Taxonomy" id="2838513"/>
    <lineage>
        <taxon>Bacteria</taxon>
        <taxon>Bacillati</taxon>
        <taxon>Actinomycetota</taxon>
        <taxon>Actinomycetes</taxon>
        <taxon>Micrococcales</taxon>
        <taxon>Dermabacteraceae</taxon>
        <taxon>Brachybacterium</taxon>
    </lineage>
</organism>
<dbReference type="Gene3D" id="3.40.630.30">
    <property type="match status" value="1"/>
</dbReference>
<evidence type="ECO:0000313" key="3">
    <source>
        <dbReference type="Proteomes" id="UP000823823"/>
    </source>
</evidence>
<evidence type="ECO:0000313" key="2">
    <source>
        <dbReference type="EMBL" id="HJB11694.1"/>
    </source>
</evidence>
<proteinExistence type="predicted"/>
<protein>
    <submittedName>
        <fullName evidence="2">GNAT family N-acetyltransferase</fullName>
    </submittedName>
</protein>
<sequence length="351" mass="38392">MGHVRVTEVDPTASDQLLAWNALLRDGFNAGREAAWWASGETTLARFENPRPGRHSVLLTASLDGRPAGAAGAEADPGEPAEVEISVLPQYRRRGVGRALSRAVRERLTGRAEAAQAETYSEAGVEFGRALGMQVGNTEQRLLLELPVDLQKLRAKHGRARGDRAPGDRARGVEVQSWVGACPEEVLEDWTRLSMQMEADVPMGDLTRPAPRTDLDSVRLDERRMEEQGWLLVRSIAQLDGVSVGYTQMFLSRHDPEIITQDDTLVDRAHRGHGVGRALKLANLENLSTALLEAVVPAGHESAALRSEPLAARARWIQTYTDLGNAPMLALNRAFGFRNADLLAILEGPVR</sequence>
<dbReference type="PROSITE" id="PS51186">
    <property type="entry name" value="GNAT"/>
    <property type="match status" value="1"/>
</dbReference>
<dbReference type="CDD" id="cd04301">
    <property type="entry name" value="NAT_SF"/>
    <property type="match status" value="1"/>
</dbReference>
<accession>A0A9D2LFK3</accession>
<dbReference type="SUPFAM" id="SSF55729">
    <property type="entry name" value="Acyl-CoA N-acyltransferases (Nat)"/>
    <property type="match status" value="2"/>
</dbReference>
<evidence type="ECO:0000259" key="1">
    <source>
        <dbReference type="PROSITE" id="PS51186"/>
    </source>
</evidence>
<dbReference type="InterPro" id="IPR000182">
    <property type="entry name" value="GNAT_dom"/>
</dbReference>
<name>A0A9D2LFK3_9MICO</name>
<reference evidence="2" key="2">
    <citation type="submission" date="2021-04" db="EMBL/GenBank/DDBJ databases">
        <authorList>
            <person name="Gilroy R."/>
        </authorList>
    </citation>
    <scope>NUCLEOTIDE SEQUENCE</scope>
    <source>
        <strain evidence="2">ChiHjej13B12-24818</strain>
    </source>
</reference>